<reference evidence="2 3" key="1">
    <citation type="journal article" date="2010" name="PLoS ONE">
        <title>The genome sequence of the rumen methanogen Methanobrevibacter ruminantium reveals new possibilities for controlling ruminant methane emissions.</title>
        <authorList>
            <person name="Leahy S.C."/>
            <person name="Kelly W.J."/>
            <person name="Altermann E."/>
            <person name="Ronimus R.S."/>
            <person name="Yeoman C.J."/>
            <person name="Pacheco D.M."/>
            <person name="Li D."/>
            <person name="Kong Z."/>
            <person name="McTavish S."/>
            <person name="Sang C."/>
            <person name="Lambie S.C."/>
            <person name="Janssen P.H."/>
            <person name="Dey D."/>
            <person name="Attwood G.T."/>
        </authorList>
    </citation>
    <scope>NUCLEOTIDE SEQUENCE [LARGE SCALE GENOMIC DNA]</scope>
    <source>
        <strain evidence="3">ATCC 35063 / DSM 1093 / JCM 13430 / OCM 146 / M1</strain>
    </source>
</reference>
<feature type="transmembrane region" description="Helical" evidence="1">
    <location>
        <begin position="7"/>
        <end position="24"/>
    </location>
</feature>
<evidence type="ECO:0000313" key="2">
    <source>
        <dbReference type="EMBL" id="ADC46045.1"/>
    </source>
</evidence>
<dbReference type="EMBL" id="CP001719">
    <property type="protein sequence ID" value="ADC46045.1"/>
    <property type="molecule type" value="Genomic_DNA"/>
</dbReference>
<evidence type="ECO:0000313" key="3">
    <source>
        <dbReference type="Proteomes" id="UP000008680"/>
    </source>
</evidence>
<accession>D3DZ90</accession>
<dbReference type="RefSeq" id="WP_012955001.1">
    <property type="nucleotide sequence ID" value="NC_013790.1"/>
</dbReference>
<keyword evidence="1" id="KW-1133">Transmembrane helix</keyword>
<protein>
    <submittedName>
        <fullName evidence="2">Uncharacterized protein</fullName>
    </submittedName>
</protein>
<keyword evidence="3" id="KW-1185">Reference proteome</keyword>
<evidence type="ECO:0000256" key="1">
    <source>
        <dbReference type="SAM" id="Phobius"/>
    </source>
</evidence>
<proteinExistence type="predicted"/>
<keyword evidence="1" id="KW-0472">Membrane</keyword>
<dbReference type="GeneID" id="55593044"/>
<dbReference type="HOGENOM" id="CLU_3075394_0_0_2"/>
<dbReference type="STRING" id="634498.mru_0193"/>
<name>D3DZ90_METRM</name>
<sequence length="52" mass="5927">MQLNKICLAAIVLFVLFTILKFVMKWSFKLFAIGIVICIILAIFGFFKGDDL</sequence>
<feature type="transmembrane region" description="Helical" evidence="1">
    <location>
        <begin position="30"/>
        <end position="47"/>
    </location>
</feature>
<dbReference type="AlphaFoldDB" id="D3DZ90"/>
<keyword evidence="1" id="KW-0812">Transmembrane</keyword>
<organism evidence="2 3">
    <name type="scientific">Methanobrevibacter ruminantium (strain ATCC 35063 / DSM 1093 / JCM 13430 / OCM 146 / M1)</name>
    <name type="common">Methanobacterium ruminantium</name>
    <dbReference type="NCBI Taxonomy" id="634498"/>
    <lineage>
        <taxon>Archaea</taxon>
        <taxon>Methanobacteriati</taxon>
        <taxon>Methanobacteriota</taxon>
        <taxon>Methanomada group</taxon>
        <taxon>Methanobacteria</taxon>
        <taxon>Methanobacteriales</taxon>
        <taxon>Methanobacteriaceae</taxon>
        <taxon>Methanobrevibacter</taxon>
    </lineage>
</organism>
<dbReference type="Proteomes" id="UP000008680">
    <property type="component" value="Chromosome"/>
</dbReference>
<dbReference type="KEGG" id="mru:mru_0193"/>
<gene>
    <name evidence="2" type="ordered locus">mru_0193</name>
</gene>